<protein>
    <recommendedName>
        <fullName evidence="2">DUF3592 domain-containing protein</fullName>
    </recommendedName>
</protein>
<dbReference type="AlphaFoldDB" id="C7NWC9"/>
<dbReference type="HOGENOM" id="CLU_115696_0_0_2"/>
<dbReference type="Proteomes" id="UP000001746">
    <property type="component" value="Chromosome"/>
</dbReference>
<dbReference type="KEGG" id="hmu:Hmuk_0132"/>
<accession>C7NWC9</accession>
<keyword evidence="4" id="KW-1185">Reference proteome</keyword>
<feature type="transmembrane region" description="Helical" evidence="1">
    <location>
        <begin position="51"/>
        <end position="71"/>
    </location>
</feature>
<feature type="domain" description="DUF3592" evidence="2">
    <location>
        <begin position="86"/>
        <end position="172"/>
    </location>
</feature>
<keyword evidence="1" id="KW-0812">Transmembrane</keyword>
<dbReference type="InterPro" id="IPR021994">
    <property type="entry name" value="DUF3592"/>
</dbReference>
<proteinExistence type="predicted"/>
<name>C7NWC9_HALMD</name>
<dbReference type="EMBL" id="CP001688">
    <property type="protein sequence ID" value="ACV46270.1"/>
    <property type="molecule type" value="Genomic_DNA"/>
</dbReference>
<evidence type="ECO:0000313" key="4">
    <source>
        <dbReference type="Proteomes" id="UP000001746"/>
    </source>
</evidence>
<reference evidence="3 4" key="1">
    <citation type="journal article" date="2009" name="Stand. Genomic Sci.">
        <title>Complete genome sequence of Halomicrobium mukohataei type strain (arg-2).</title>
        <authorList>
            <person name="Tindall B.J."/>
            <person name="Schneider S."/>
            <person name="Lapidus A."/>
            <person name="Copeland A."/>
            <person name="Glavina Del Rio T."/>
            <person name="Nolan M."/>
            <person name="Lucas S."/>
            <person name="Chen F."/>
            <person name="Tice H."/>
            <person name="Cheng J.F."/>
            <person name="Saunders E."/>
            <person name="Bruce D."/>
            <person name="Goodwin L."/>
            <person name="Pitluck S."/>
            <person name="Mikhailova N."/>
            <person name="Pati A."/>
            <person name="Ivanova N."/>
            <person name="Mavrommatis K."/>
            <person name="Chen A."/>
            <person name="Palaniappan K."/>
            <person name="Chain P."/>
            <person name="Land M."/>
            <person name="Hauser L."/>
            <person name="Chang Y.J."/>
            <person name="Jeffries C.D."/>
            <person name="Brettin T."/>
            <person name="Han C."/>
            <person name="Rohde M."/>
            <person name="Goker M."/>
            <person name="Bristow J."/>
            <person name="Eisen J.A."/>
            <person name="Markowitz V."/>
            <person name="Hugenholtz P."/>
            <person name="Klenk H.P."/>
            <person name="Kyrpides N.C."/>
            <person name="Detter J.C."/>
        </authorList>
    </citation>
    <scope>NUCLEOTIDE SEQUENCE [LARGE SCALE GENOMIC DNA]</scope>
    <source>
        <strain evidence="4">ATCC 700874 / DSM 12286 / JCM 9738 / NCIMB 13541</strain>
    </source>
</reference>
<evidence type="ECO:0000259" key="2">
    <source>
        <dbReference type="Pfam" id="PF12158"/>
    </source>
</evidence>
<keyword evidence="1" id="KW-0472">Membrane</keyword>
<evidence type="ECO:0000256" key="1">
    <source>
        <dbReference type="SAM" id="Phobius"/>
    </source>
</evidence>
<sequence length="205" mass="21410">MADLPELYAKPSGQYEAVVGPVASVRVLSRFGISPVGVSPKLSLAGKQLDLLQGSVFVLVVGVAIAGYGAYEYQQQAQTLSDTTTVEATITDTGVETIPQRRGRTDYEPTATFEYQFDGTTYTGNDIRPSSIATDYDTRSAAEDALSEYEVGETVTAYVNPASPGQAFLENEPSDGPAKFVVVGGVTALVGAASALRSGGDADHG</sequence>
<evidence type="ECO:0000313" key="3">
    <source>
        <dbReference type="EMBL" id="ACV46270.1"/>
    </source>
</evidence>
<keyword evidence="1" id="KW-1133">Transmembrane helix</keyword>
<dbReference type="Pfam" id="PF12158">
    <property type="entry name" value="DUF3592"/>
    <property type="match status" value="1"/>
</dbReference>
<gene>
    <name evidence="3" type="ordered locus">Hmuk_0132</name>
</gene>
<dbReference type="eggNOG" id="arCOG08111">
    <property type="taxonomic scope" value="Archaea"/>
</dbReference>
<organism evidence="3 4">
    <name type="scientific">Halomicrobium mukohataei (strain ATCC 700874 / DSM 12286 / JCM 9738 / NCIMB 13541)</name>
    <name type="common">Haloarcula mukohataei</name>
    <dbReference type="NCBI Taxonomy" id="485914"/>
    <lineage>
        <taxon>Archaea</taxon>
        <taxon>Methanobacteriati</taxon>
        <taxon>Methanobacteriota</taxon>
        <taxon>Stenosarchaea group</taxon>
        <taxon>Halobacteria</taxon>
        <taxon>Halobacteriales</taxon>
        <taxon>Haloarculaceae</taxon>
        <taxon>Halomicrobium</taxon>
    </lineage>
</organism>
<dbReference type="STRING" id="485914.Hmuk_0132"/>